<dbReference type="SUPFAM" id="SSF52540">
    <property type="entry name" value="P-loop containing nucleoside triphosphate hydrolases"/>
    <property type="match status" value="1"/>
</dbReference>
<dbReference type="Proteomes" id="UP000176300">
    <property type="component" value="Unassembled WGS sequence"/>
</dbReference>
<evidence type="ECO:0000256" key="5">
    <source>
        <dbReference type="ARBA" id="ARBA00022694"/>
    </source>
</evidence>
<gene>
    <name evidence="11" type="ORF">A2373_02890</name>
</gene>
<dbReference type="PANTHER" id="PTHR33540">
    <property type="entry name" value="TRNA THREONYLCARBAMOYLADENOSINE BIOSYNTHESIS PROTEIN TSAE"/>
    <property type="match status" value="1"/>
</dbReference>
<evidence type="ECO:0000256" key="9">
    <source>
        <dbReference type="ARBA" id="ARBA00022842"/>
    </source>
</evidence>
<evidence type="ECO:0000256" key="4">
    <source>
        <dbReference type="ARBA" id="ARBA00022490"/>
    </source>
</evidence>
<dbReference type="GO" id="GO:0016740">
    <property type="term" value="F:transferase activity"/>
    <property type="evidence" value="ECO:0007669"/>
    <property type="project" value="UniProtKB-KW"/>
</dbReference>
<dbReference type="Pfam" id="PF02367">
    <property type="entry name" value="TsaE"/>
    <property type="match status" value="1"/>
</dbReference>
<sequence length="141" mass="16062">MEYRTVTSEDMENVGRQVAKKMKGGDVILLYGELGSGKSTFTKGLVNELGVEDVVTSPTFTLMNVYDAKHPQIKKVVHCDTYRLRDKDDLEEVGITDYLYKPDTLCIIEWPDKVSHLLTGNSNIKISIEYIDSERRKIVME</sequence>
<protein>
    <recommendedName>
        <fullName evidence="3">tRNA threonylcarbamoyladenosine biosynthesis protein TsaE</fullName>
    </recommendedName>
    <alternativeName>
        <fullName evidence="10">t(6)A37 threonylcarbamoyladenosine biosynthesis protein TsaE</fullName>
    </alternativeName>
</protein>
<dbReference type="PANTHER" id="PTHR33540:SF2">
    <property type="entry name" value="TRNA THREONYLCARBAMOYLADENOSINE BIOSYNTHESIS PROTEIN TSAE"/>
    <property type="match status" value="1"/>
</dbReference>
<evidence type="ECO:0000256" key="8">
    <source>
        <dbReference type="ARBA" id="ARBA00022840"/>
    </source>
</evidence>
<comment type="subcellular location">
    <subcellularLocation>
        <location evidence="1">Cytoplasm</location>
    </subcellularLocation>
</comment>
<evidence type="ECO:0000256" key="3">
    <source>
        <dbReference type="ARBA" id="ARBA00019010"/>
    </source>
</evidence>
<evidence type="ECO:0000256" key="1">
    <source>
        <dbReference type="ARBA" id="ARBA00004496"/>
    </source>
</evidence>
<dbReference type="GO" id="GO:0005524">
    <property type="term" value="F:ATP binding"/>
    <property type="evidence" value="ECO:0007669"/>
    <property type="project" value="UniProtKB-KW"/>
</dbReference>
<keyword evidence="9" id="KW-0460">Magnesium</keyword>
<dbReference type="STRING" id="1798697.A2373_02890"/>
<proteinExistence type="inferred from homology"/>
<accession>A0A1F6NFJ0</accession>
<keyword evidence="5" id="KW-0819">tRNA processing</keyword>
<keyword evidence="8" id="KW-0067">ATP-binding</keyword>
<comment type="similarity">
    <text evidence="2">Belongs to the TsaE family.</text>
</comment>
<dbReference type="InterPro" id="IPR027417">
    <property type="entry name" value="P-loop_NTPase"/>
</dbReference>
<dbReference type="GO" id="GO:0046872">
    <property type="term" value="F:metal ion binding"/>
    <property type="evidence" value="ECO:0007669"/>
    <property type="project" value="UniProtKB-KW"/>
</dbReference>
<name>A0A1F6NFJ0_9BACT</name>
<evidence type="ECO:0000313" key="11">
    <source>
        <dbReference type="EMBL" id="OGH82766.1"/>
    </source>
</evidence>
<evidence type="ECO:0000256" key="6">
    <source>
        <dbReference type="ARBA" id="ARBA00022723"/>
    </source>
</evidence>
<evidence type="ECO:0000256" key="7">
    <source>
        <dbReference type="ARBA" id="ARBA00022741"/>
    </source>
</evidence>
<dbReference type="NCBIfam" id="TIGR00150">
    <property type="entry name" value="T6A_YjeE"/>
    <property type="match status" value="1"/>
</dbReference>
<dbReference type="GO" id="GO:0002949">
    <property type="term" value="P:tRNA threonylcarbamoyladenosine modification"/>
    <property type="evidence" value="ECO:0007669"/>
    <property type="project" value="InterPro"/>
</dbReference>
<comment type="caution">
    <text evidence="11">The sequence shown here is derived from an EMBL/GenBank/DDBJ whole genome shotgun (WGS) entry which is preliminary data.</text>
</comment>
<dbReference type="EMBL" id="MFQS01000029">
    <property type="protein sequence ID" value="OGH82766.1"/>
    <property type="molecule type" value="Genomic_DNA"/>
</dbReference>
<evidence type="ECO:0000313" key="12">
    <source>
        <dbReference type="Proteomes" id="UP000176300"/>
    </source>
</evidence>
<dbReference type="AlphaFoldDB" id="A0A1F6NFJ0"/>
<reference evidence="11 12" key="1">
    <citation type="journal article" date="2016" name="Nat. Commun.">
        <title>Thousands of microbial genomes shed light on interconnected biogeochemical processes in an aquifer system.</title>
        <authorList>
            <person name="Anantharaman K."/>
            <person name="Brown C.T."/>
            <person name="Hug L.A."/>
            <person name="Sharon I."/>
            <person name="Castelle C.J."/>
            <person name="Probst A.J."/>
            <person name="Thomas B.C."/>
            <person name="Singh A."/>
            <person name="Wilkins M.J."/>
            <person name="Karaoz U."/>
            <person name="Brodie E.L."/>
            <person name="Williams K.H."/>
            <person name="Hubbard S.S."/>
            <person name="Banfield J.F."/>
        </authorList>
    </citation>
    <scope>NUCLEOTIDE SEQUENCE [LARGE SCALE GENOMIC DNA]</scope>
</reference>
<dbReference type="GO" id="GO:0005737">
    <property type="term" value="C:cytoplasm"/>
    <property type="evidence" value="ECO:0007669"/>
    <property type="project" value="UniProtKB-SubCell"/>
</dbReference>
<keyword evidence="11" id="KW-0808">Transferase</keyword>
<evidence type="ECO:0000256" key="10">
    <source>
        <dbReference type="ARBA" id="ARBA00032441"/>
    </source>
</evidence>
<evidence type="ECO:0000256" key="2">
    <source>
        <dbReference type="ARBA" id="ARBA00007599"/>
    </source>
</evidence>
<keyword evidence="4" id="KW-0963">Cytoplasm</keyword>
<dbReference type="InterPro" id="IPR003442">
    <property type="entry name" value="T6A_TsaE"/>
</dbReference>
<keyword evidence="6" id="KW-0479">Metal-binding</keyword>
<keyword evidence="7" id="KW-0547">Nucleotide-binding</keyword>
<organism evidence="11 12">
    <name type="scientific">Candidatus Magasanikbacteria bacterium RIFOXYB1_FULL_40_15</name>
    <dbReference type="NCBI Taxonomy" id="1798697"/>
    <lineage>
        <taxon>Bacteria</taxon>
        <taxon>Candidatus Magasanikiibacteriota</taxon>
    </lineage>
</organism>
<dbReference type="Gene3D" id="3.40.50.300">
    <property type="entry name" value="P-loop containing nucleotide triphosphate hydrolases"/>
    <property type="match status" value="1"/>
</dbReference>